<proteinExistence type="predicted"/>
<dbReference type="InterPro" id="IPR013783">
    <property type="entry name" value="Ig-like_fold"/>
</dbReference>
<dbReference type="SMART" id="SM00409">
    <property type="entry name" value="IG"/>
    <property type="match status" value="3"/>
</dbReference>
<dbReference type="GO" id="GO:0098609">
    <property type="term" value="P:cell-cell adhesion"/>
    <property type="evidence" value="ECO:0007669"/>
    <property type="project" value="TreeGrafter"/>
</dbReference>
<keyword evidence="5" id="KW-0393">Immunoglobulin domain</keyword>
<dbReference type="InterPro" id="IPR003598">
    <property type="entry name" value="Ig_sub2"/>
</dbReference>
<keyword evidence="4" id="KW-0325">Glycoprotein</keyword>
<dbReference type="InterPro" id="IPR003599">
    <property type="entry name" value="Ig_sub"/>
</dbReference>
<evidence type="ECO:0000256" key="3">
    <source>
        <dbReference type="ARBA" id="ARBA00023157"/>
    </source>
</evidence>
<dbReference type="EMBL" id="AJVK01021502">
    <property type="status" value="NOT_ANNOTATED_CDS"/>
    <property type="molecule type" value="Genomic_DNA"/>
</dbReference>
<name>A0A1B0D0L1_PHLPP</name>
<evidence type="ECO:0000256" key="5">
    <source>
        <dbReference type="ARBA" id="ARBA00023319"/>
    </source>
</evidence>
<dbReference type="PANTHER" id="PTHR11640:SF31">
    <property type="entry name" value="IRREGULAR CHIASM C-ROUGHEST PROTEIN-RELATED"/>
    <property type="match status" value="1"/>
</dbReference>
<dbReference type="VEuPathDB" id="VectorBase:PPAI000883"/>
<feature type="domain" description="Ig-like" evidence="6">
    <location>
        <begin position="55"/>
        <end position="143"/>
    </location>
</feature>
<dbReference type="Pfam" id="PF08205">
    <property type="entry name" value="C2-set_2"/>
    <property type="match status" value="1"/>
</dbReference>
<dbReference type="GO" id="GO:0005911">
    <property type="term" value="C:cell-cell junction"/>
    <property type="evidence" value="ECO:0007669"/>
    <property type="project" value="TreeGrafter"/>
</dbReference>
<dbReference type="PROSITE" id="PS50835">
    <property type="entry name" value="IG_LIKE"/>
    <property type="match status" value="3"/>
</dbReference>
<evidence type="ECO:0000313" key="8">
    <source>
        <dbReference type="Proteomes" id="UP000092462"/>
    </source>
</evidence>
<dbReference type="Pfam" id="PF13927">
    <property type="entry name" value="Ig_3"/>
    <property type="match status" value="1"/>
</dbReference>
<accession>A0A1B0D0L1</accession>
<dbReference type="SMART" id="SM00408">
    <property type="entry name" value="IGc2"/>
    <property type="match status" value="3"/>
</dbReference>
<comment type="subcellular location">
    <subcellularLocation>
        <location evidence="1">Membrane</location>
        <topology evidence="1">Single-pass type I membrane protein</topology>
    </subcellularLocation>
</comment>
<organism evidence="7 8">
    <name type="scientific">Phlebotomus papatasi</name>
    <name type="common">Sandfly</name>
    <dbReference type="NCBI Taxonomy" id="29031"/>
    <lineage>
        <taxon>Eukaryota</taxon>
        <taxon>Metazoa</taxon>
        <taxon>Ecdysozoa</taxon>
        <taxon>Arthropoda</taxon>
        <taxon>Hexapoda</taxon>
        <taxon>Insecta</taxon>
        <taxon>Pterygota</taxon>
        <taxon>Neoptera</taxon>
        <taxon>Endopterygota</taxon>
        <taxon>Diptera</taxon>
        <taxon>Nematocera</taxon>
        <taxon>Psychodoidea</taxon>
        <taxon>Psychodidae</taxon>
        <taxon>Phlebotomus</taxon>
        <taxon>Phlebotomus</taxon>
    </lineage>
</organism>
<keyword evidence="8" id="KW-1185">Reference proteome</keyword>
<dbReference type="VEuPathDB" id="VectorBase:PPAPM1_007019"/>
<dbReference type="Pfam" id="PF13895">
    <property type="entry name" value="Ig_2"/>
    <property type="match status" value="1"/>
</dbReference>
<dbReference type="Gene3D" id="2.60.40.10">
    <property type="entry name" value="Immunoglobulins"/>
    <property type="match status" value="4"/>
</dbReference>
<dbReference type="InterPro" id="IPR036179">
    <property type="entry name" value="Ig-like_dom_sf"/>
</dbReference>
<reference evidence="7" key="1">
    <citation type="submission" date="2022-08" db="UniProtKB">
        <authorList>
            <consortium name="EnsemblMetazoa"/>
        </authorList>
    </citation>
    <scope>IDENTIFICATION</scope>
    <source>
        <strain evidence="7">Israel</strain>
    </source>
</reference>
<evidence type="ECO:0000256" key="1">
    <source>
        <dbReference type="ARBA" id="ARBA00004479"/>
    </source>
</evidence>
<dbReference type="Proteomes" id="UP000092462">
    <property type="component" value="Unassembled WGS sequence"/>
</dbReference>
<feature type="domain" description="Ig-like" evidence="6">
    <location>
        <begin position="146"/>
        <end position="225"/>
    </location>
</feature>
<evidence type="ECO:0000256" key="2">
    <source>
        <dbReference type="ARBA" id="ARBA00023136"/>
    </source>
</evidence>
<sequence length="566" mass="62184">MKEPLPDSRRYTAKSVLKLTPKKEHHNTTFTCQAQNTADRTYRAAKLKLEVKYAPKVSVSVIGGALAGGRIPEGAEVRLSCHADANPSDLTYRWYINDELVVGDYTTEMLIHNITRKFHDAIVKCEVHNAVGKSEESETLDISYGPVFRTRPKSVEADIGTEVSLFCDVDGNPPPDIVWIHDPADRVVRTSSNFTTTVTQETAGRYYCKASVMGFPEIGAEATVYLKGPPVISSPQRQHGIVGDNARLECVAFSVPKARHVSWTFNGREINTSNDQDFSILEDPLPEGIKSTLIIRESQSRHFGRYNCTVVNDYGNDVLEIDLLPQTIAPSLIIIVCVGLSVAITILVVIFLCIFLKRGKKKLPPADVIPEHHISEKGCKESDRSSNISDLKVDIRSGSCEPDYSETCSGSDSIATRLAANILGSTQTASAGGGGVPLAGPVKIPNDYRYSGDYTDPLGHLQQLKSGQNNNGYVPYVDYARDYSPPPQTLTAIRTSSAAMNGQLPTGGNFSLNRHRTTELRQDNGLPSVQNSLNSLPNGFLGEYISHLYPHPHILYVLAQNDRRER</sequence>
<dbReference type="GO" id="GO:0005886">
    <property type="term" value="C:plasma membrane"/>
    <property type="evidence" value="ECO:0007669"/>
    <property type="project" value="TreeGrafter"/>
</dbReference>
<dbReference type="InterPro" id="IPR013162">
    <property type="entry name" value="CD80_C2-set"/>
</dbReference>
<dbReference type="EMBL" id="AJVK01021503">
    <property type="status" value="NOT_ANNOTATED_CDS"/>
    <property type="molecule type" value="Genomic_DNA"/>
</dbReference>
<dbReference type="AlphaFoldDB" id="A0A1B0D0L1"/>
<evidence type="ECO:0000259" key="6">
    <source>
        <dbReference type="PROSITE" id="PS50835"/>
    </source>
</evidence>
<evidence type="ECO:0000313" key="7">
    <source>
        <dbReference type="EnsemblMetazoa" id="PPAI000883-PA"/>
    </source>
</evidence>
<dbReference type="EnsemblMetazoa" id="PPAI000883-RA">
    <property type="protein sequence ID" value="PPAI000883-PA"/>
    <property type="gene ID" value="PPAI000883"/>
</dbReference>
<keyword evidence="3" id="KW-1015">Disulfide bond</keyword>
<keyword evidence="2" id="KW-0472">Membrane</keyword>
<feature type="domain" description="Ig-like" evidence="6">
    <location>
        <begin position="229"/>
        <end position="324"/>
    </location>
</feature>
<dbReference type="InterPro" id="IPR007110">
    <property type="entry name" value="Ig-like_dom"/>
</dbReference>
<dbReference type="GO" id="GO:0050839">
    <property type="term" value="F:cell adhesion molecule binding"/>
    <property type="evidence" value="ECO:0007669"/>
    <property type="project" value="TreeGrafter"/>
</dbReference>
<protein>
    <recommendedName>
        <fullName evidence="6">Ig-like domain-containing protein</fullName>
    </recommendedName>
</protein>
<evidence type="ECO:0000256" key="4">
    <source>
        <dbReference type="ARBA" id="ARBA00023180"/>
    </source>
</evidence>
<dbReference type="PANTHER" id="PTHR11640">
    <property type="entry name" value="NEPHRIN"/>
    <property type="match status" value="1"/>
</dbReference>
<dbReference type="InterPro" id="IPR051275">
    <property type="entry name" value="Cell_adhesion_signaling"/>
</dbReference>
<dbReference type="SUPFAM" id="SSF48726">
    <property type="entry name" value="Immunoglobulin"/>
    <property type="match status" value="4"/>
</dbReference>